<accession>A0ABY4AIP6</accession>
<keyword evidence="4" id="KW-0285">Flavoprotein</keyword>
<evidence type="ECO:0000256" key="1">
    <source>
        <dbReference type="ARBA" id="ARBA00001917"/>
    </source>
</evidence>
<dbReference type="CDD" id="cd04730">
    <property type="entry name" value="NPD_like"/>
    <property type="match status" value="1"/>
</dbReference>
<keyword evidence="6" id="KW-0560">Oxidoreductase</keyword>
<evidence type="ECO:0000256" key="6">
    <source>
        <dbReference type="ARBA" id="ARBA00023002"/>
    </source>
</evidence>
<dbReference type="Gene3D" id="3.20.20.70">
    <property type="entry name" value="Aldolase class I"/>
    <property type="match status" value="1"/>
</dbReference>
<sequence>MFNFKHLALPIIQAPMAGGVCTPELVAAVANAGGVGSFGFAYSTPKKIAEDLAAARALTTGPINANFFVFAPVRLPDVGTQQKAISALRDLPIAKNVLIDNLTVPIEPFYPDLHEQLAPVWEHKPDVLTFHFGIPDASVIDKAHALGITVGLTATCVTDALTIQAAGADFVVAQGIEAGGHRGIFEVDAADEQLTTLALTMQLSMHCTIPIVSAGGIMHGTDIRAAINAGATAAQLGTAFLCCDESGASAAHKHYLINERKRASVITKAFSGRPARGIDNAYIKHMKDQVILPFPIQNTLTGPMRKWATDTNNGEYQSLWAGTKYHRSRAMPAAELMQTLSGELA</sequence>
<dbReference type="PANTHER" id="PTHR42747:SF3">
    <property type="entry name" value="NITRONATE MONOOXYGENASE-RELATED"/>
    <property type="match status" value="1"/>
</dbReference>
<evidence type="ECO:0000313" key="10">
    <source>
        <dbReference type="EMBL" id="UOD50049.1"/>
    </source>
</evidence>
<evidence type="ECO:0000256" key="5">
    <source>
        <dbReference type="ARBA" id="ARBA00022643"/>
    </source>
</evidence>
<evidence type="ECO:0000256" key="9">
    <source>
        <dbReference type="ARBA" id="ARBA00049401"/>
    </source>
</evidence>
<keyword evidence="3" id="KW-0216">Detoxification</keyword>
<dbReference type="SUPFAM" id="SSF51412">
    <property type="entry name" value="Inosine monophosphate dehydrogenase (IMPDH)"/>
    <property type="match status" value="1"/>
</dbReference>
<dbReference type="RefSeq" id="WP_243478445.1">
    <property type="nucleotide sequence ID" value="NZ_CP063982.1"/>
</dbReference>
<evidence type="ECO:0000313" key="11">
    <source>
        <dbReference type="Proteomes" id="UP000831607"/>
    </source>
</evidence>
<comment type="catalytic activity">
    <reaction evidence="9">
        <text>3 propionate 3-nitronate + 3 O2 + H2O = 3 3-oxopropanoate + 2 nitrate + nitrite + H2O2 + 3 H(+)</text>
        <dbReference type="Rhea" id="RHEA:57332"/>
        <dbReference type="ChEBI" id="CHEBI:15377"/>
        <dbReference type="ChEBI" id="CHEBI:15378"/>
        <dbReference type="ChEBI" id="CHEBI:15379"/>
        <dbReference type="ChEBI" id="CHEBI:16240"/>
        <dbReference type="ChEBI" id="CHEBI:16301"/>
        <dbReference type="ChEBI" id="CHEBI:17632"/>
        <dbReference type="ChEBI" id="CHEBI:33190"/>
        <dbReference type="ChEBI" id="CHEBI:136067"/>
    </reaction>
</comment>
<gene>
    <name evidence="10" type="ORF">DHf2319_11500</name>
</gene>
<proteinExistence type="inferred from homology"/>
<keyword evidence="11" id="KW-1185">Reference proteome</keyword>
<evidence type="ECO:0000256" key="4">
    <source>
        <dbReference type="ARBA" id="ARBA00022630"/>
    </source>
</evidence>
<dbReference type="EMBL" id="CP063982">
    <property type="protein sequence ID" value="UOD50049.1"/>
    <property type="molecule type" value="Genomic_DNA"/>
</dbReference>
<reference evidence="10 11" key="1">
    <citation type="submission" date="2020-11" db="EMBL/GenBank/DDBJ databases">
        <title>Algicoccus daihaiensis sp.nov., isolated from Daihai Lake in Inner Mongolia.</title>
        <authorList>
            <person name="Kai J."/>
        </authorList>
    </citation>
    <scope>NUCLEOTIDE SEQUENCE [LARGE SCALE GENOMIC DNA]</scope>
    <source>
        <strain evidence="11">f23</strain>
    </source>
</reference>
<dbReference type="InterPro" id="IPR013785">
    <property type="entry name" value="Aldolase_TIM"/>
</dbReference>
<keyword evidence="7 10" id="KW-0503">Monooxygenase</keyword>
<dbReference type="Pfam" id="PF03060">
    <property type="entry name" value="NMO"/>
    <property type="match status" value="1"/>
</dbReference>
<evidence type="ECO:0000256" key="8">
    <source>
        <dbReference type="ARBA" id="ARBA00031155"/>
    </source>
</evidence>
<dbReference type="InterPro" id="IPR004136">
    <property type="entry name" value="NMO"/>
</dbReference>
<comment type="cofactor">
    <cofactor evidence="1">
        <name>FMN</name>
        <dbReference type="ChEBI" id="CHEBI:58210"/>
    </cofactor>
</comment>
<dbReference type="Proteomes" id="UP000831607">
    <property type="component" value="Chromosome"/>
</dbReference>
<keyword evidence="5" id="KW-0288">FMN</keyword>
<name>A0ABY4AIP6_9BURK</name>
<comment type="similarity">
    <text evidence="2">Belongs to the nitronate monooxygenase family. NMO class I subfamily.</text>
</comment>
<protein>
    <recommendedName>
        <fullName evidence="8">Propionate 3-nitronate monooxygenase</fullName>
    </recommendedName>
</protein>
<organism evidence="10 11">
    <name type="scientific">Orrella daihaiensis</name>
    <dbReference type="NCBI Taxonomy" id="2782176"/>
    <lineage>
        <taxon>Bacteria</taxon>
        <taxon>Pseudomonadati</taxon>
        <taxon>Pseudomonadota</taxon>
        <taxon>Betaproteobacteria</taxon>
        <taxon>Burkholderiales</taxon>
        <taxon>Alcaligenaceae</taxon>
        <taxon>Orrella</taxon>
    </lineage>
</organism>
<evidence type="ECO:0000256" key="3">
    <source>
        <dbReference type="ARBA" id="ARBA00022575"/>
    </source>
</evidence>
<evidence type="ECO:0000256" key="7">
    <source>
        <dbReference type="ARBA" id="ARBA00023033"/>
    </source>
</evidence>
<dbReference type="GO" id="GO:0004497">
    <property type="term" value="F:monooxygenase activity"/>
    <property type="evidence" value="ECO:0007669"/>
    <property type="project" value="UniProtKB-KW"/>
</dbReference>
<dbReference type="PANTHER" id="PTHR42747">
    <property type="entry name" value="NITRONATE MONOOXYGENASE-RELATED"/>
    <property type="match status" value="1"/>
</dbReference>
<evidence type="ECO:0000256" key="2">
    <source>
        <dbReference type="ARBA" id="ARBA00009881"/>
    </source>
</evidence>